<keyword evidence="1" id="KW-0812">Transmembrane</keyword>
<feature type="transmembrane region" description="Helical" evidence="1">
    <location>
        <begin position="85"/>
        <end position="102"/>
    </location>
</feature>
<dbReference type="EMBL" id="QOCE01000026">
    <property type="protein sequence ID" value="RBW56181.1"/>
    <property type="molecule type" value="Genomic_DNA"/>
</dbReference>
<feature type="transmembrane region" description="Helical" evidence="1">
    <location>
        <begin position="12"/>
        <end position="36"/>
    </location>
</feature>
<feature type="transmembrane region" description="Helical" evidence="1">
    <location>
        <begin position="56"/>
        <end position="73"/>
    </location>
</feature>
<accession>A0A366WZX6</accession>
<dbReference type="AlphaFoldDB" id="A0A366WZX6"/>
<dbReference type="Pfam" id="PF05940">
    <property type="entry name" value="NnrS"/>
    <property type="match status" value="1"/>
</dbReference>
<dbReference type="RefSeq" id="WP_113823193.1">
    <property type="nucleotide sequence ID" value="NZ_QOCE01000026.1"/>
</dbReference>
<feature type="transmembrane region" description="Helical" evidence="1">
    <location>
        <begin position="262"/>
        <end position="282"/>
    </location>
</feature>
<name>A0A366WZX6_9RHOB</name>
<feature type="transmembrane region" description="Helical" evidence="1">
    <location>
        <begin position="138"/>
        <end position="156"/>
    </location>
</feature>
<reference evidence="2 3" key="1">
    <citation type="submission" date="2018-07" db="EMBL/GenBank/DDBJ databases">
        <title>Modular assembly of carbohydrate-degrading microbial communities in the ocean.</title>
        <authorList>
            <person name="Enke T.N."/>
            <person name="Datta M.S."/>
            <person name="Schwartzman J.A."/>
            <person name="Cermak N."/>
            <person name="Schmitz D.A."/>
            <person name="Barrere J."/>
            <person name="Cordero O.X."/>
        </authorList>
    </citation>
    <scope>NUCLEOTIDE SEQUENCE [LARGE SCALE GENOMIC DNA]</scope>
    <source>
        <strain evidence="2 3">C3M10</strain>
    </source>
</reference>
<feature type="transmembrane region" description="Helical" evidence="1">
    <location>
        <begin position="108"/>
        <end position="126"/>
    </location>
</feature>
<feature type="transmembrane region" description="Helical" evidence="1">
    <location>
        <begin position="168"/>
        <end position="190"/>
    </location>
</feature>
<feature type="transmembrane region" description="Helical" evidence="1">
    <location>
        <begin position="210"/>
        <end position="228"/>
    </location>
</feature>
<proteinExistence type="predicted"/>
<evidence type="ECO:0000313" key="3">
    <source>
        <dbReference type="Proteomes" id="UP000252706"/>
    </source>
</evidence>
<comment type="caution">
    <text evidence="2">The sequence shown here is derived from an EMBL/GenBank/DDBJ whole genome shotgun (WGS) entry which is preliminary data.</text>
</comment>
<feature type="transmembrane region" description="Helical" evidence="1">
    <location>
        <begin position="288"/>
        <end position="310"/>
    </location>
</feature>
<evidence type="ECO:0000256" key="1">
    <source>
        <dbReference type="SAM" id="Phobius"/>
    </source>
</evidence>
<sequence length="383" mass="42194">MTSPRSVPFFELGFRPFFLGAAVFAPLAIVLWILSLRIDLELAFRYDAQSWHVHEMLFGYGSAVLTGFLLTAVPNWTNRPPLSGWALIVLFAVWILGRVAMITPLPPLVAIVCEGLFLAMVLGVMAREVIAGRNWRNMAVLIPVSLFTLANIGFHVETLTEGYAATTIRLGFAALIFLLMLIGGRITPAFTRNWMIQKGVEPKPPMMNRFDGVCLVSGLISLLAWVFLPEWTGTGVVLLLSATLHLMRLARWGGWRTRVNPILFALHVYYAMIPVGLTAIALGVFDPAYATAGLHVIGIGAIGGMTLAVMMRASMGHTGRPLVSDIRLTLALTCIIAAVIARFLWASFPNIDWMLDLAALFWIAAFGLFIIRIGPWMFKPRLS</sequence>
<dbReference type="Proteomes" id="UP000252706">
    <property type="component" value="Unassembled WGS sequence"/>
</dbReference>
<feature type="transmembrane region" description="Helical" evidence="1">
    <location>
        <begin position="322"/>
        <end position="345"/>
    </location>
</feature>
<keyword evidence="1" id="KW-1133">Transmembrane helix</keyword>
<protein>
    <submittedName>
        <fullName evidence="2">Short-chain dehydrogenase</fullName>
    </submittedName>
</protein>
<organism evidence="2 3">
    <name type="scientific">Phaeobacter gallaeciensis</name>
    <dbReference type="NCBI Taxonomy" id="60890"/>
    <lineage>
        <taxon>Bacteria</taxon>
        <taxon>Pseudomonadati</taxon>
        <taxon>Pseudomonadota</taxon>
        <taxon>Alphaproteobacteria</taxon>
        <taxon>Rhodobacterales</taxon>
        <taxon>Roseobacteraceae</taxon>
        <taxon>Phaeobacter</taxon>
    </lineage>
</organism>
<feature type="transmembrane region" description="Helical" evidence="1">
    <location>
        <begin position="234"/>
        <end position="250"/>
    </location>
</feature>
<feature type="transmembrane region" description="Helical" evidence="1">
    <location>
        <begin position="357"/>
        <end position="378"/>
    </location>
</feature>
<keyword evidence="1" id="KW-0472">Membrane</keyword>
<evidence type="ECO:0000313" key="2">
    <source>
        <dbReference type="EMBL" id="RBW56181.1"/>
    </source>
</evidence>
<gene>
    <name evidence="2" type="ORF">DS909_09390</name>
</gene>
<dbReference type="OrthoDB" id="9770040at2"/>
<dbReference type="InterPro" id="IPR010266">
    <property type="entry name" value="NnrS"/>
</dbReference>